<dbReference type="PANTHER" id="PTHR41521:SF4">
    <property type="entry name" value="BLR0684 PROTEIN"/>
    <property type="match status" value="1"/>
</dbReference>
<name>A0A543G9N2_9PSEU</name>
<dbReference type="EMBL" id="VFPH01000001">
    <property type="protein sequence ID" value="TQM42788.1"/>
    <property type="molecule type" value="Genomic_DNA"/>
</dbReference>
<dbReference type="AlphaFoldDB" id="A0A543G9N2"/>
<evidence type="ECO:0000259" key="1">
    <source>
        <dbReference type="Pfam" id="PF07045"/>
    </source>
</evidence>
<dbReference type="InterPro" id="IPR011008">
    <property type="entry name" value="Dimeric_a/b-barrel"/>
</dbReference>
<dbReference type="Gene3D" id="3.30.70.100">
    <property type="match status" value="1"/>
</dbReference>
<evidence type="ECO:0000313" key="2">
    <source>
        <dbReference type="EMBL" id="TQM42788.1"/>
    </source>
</evidence>
<dbReference type="PANTHER" id="PTHR41521">
    <property type="match status" value="1"/>
</dbReference>
<proteinExistence type="predicted"/>
<reference evidence="2 3" key="1">
    <citation type="submission" date="2019-06" db="EMBL/GenBank/DDBJ databases">
        <title>Sequencing the genomes of 1000 actinobacteria strains.</title>
        <authorList>
            <person name="Klenk H.-P."/>
        </authorList>
    </citation>
    <scope>NUCLEOTIDE SEQUENCE [LARGE SCALE GENOMIC DNA]</scope>
    <source>
        <strain evidence="2 3">DSM 45511</strain>
    </source>
</reference>
<dbReference type="InterPro" id="IPR010753">
    <property type="entry name" value="DUF1330"/>
</dbReference>
<protein>
    <submittedName>
        <fullName evidence="2">Uncharacterized protein (DUF1330 family)</fullName>
    </submittedName>
</protein>
<dbReference type="Proteomes" id="UP000319818">
    <property type="component" value="Unassembled WGS sequence"/>
</dbReference>
<evidence type="ECO:0000313" key="3">
    <source>
        <dbReference type="Proteomes" id="UP000319818"/>
    </source>
</evidence>
<accession>A0A543G9N2</accession>
<dbReference type="SUPFAM" id="SSF54909">
    <property type="entry name" value="Dimeric alpha+beta barrel"/>
    <property type="match status" value="1"/>
</dbReference>
<feature type="domain" description="DUF1330" evidence="1">
    <location>
        <begin position="20"/>
        <end position="112"/>
    </location>
</feature>
<organism evidence="2 3">
    <name type="scientific">Pseudonocardia cypriaca</name>
    <dbReference type="NCBI Taxonomy" id="882449"/>
    <lineage>
        <taxon>Bacteria</taxon>
        <taxon>Bacillati</taxon>
        <taxon>Actinomycetota</taxon>
        <taxon>Actinomycetes</taxon>
        <taxon>Pseudonocardiales</taxon>
        <taxon>Pseudonocardiaceae</taxon>
        <taxon>Pseudonocardia</taxon>
    </lineage>
</organism>
<comment type="caution">
    <text evidence="2">The sequence shown here is derived from an EMBL/GenBank/DDBJ whole genome shotgun (WGS) entry which is preliminary data.</text>
</comment>
<keyword evidence="3" id="KW-1185">Reference proteome</keyword>
<gene>
    <name evidence="2" type="ORF">FB388_0124</name>
</gene>
<sequence>MPTERRSSPPSPDVLEVSLPGYLILHGEVTDPEGYEEYKEKAQVLLAEHGARYLARGGEATPLEGEWLPRFVVVEFPSYEAALAFYHSPEYQEVAEIRKRFSNSAVAIVEGLPAPAP</sequence>
<dbReference type="Pfam" id="PF07045">
    <property type="entry name" value="DUF1330"/>
    <property type="match status" value="1"/>
</dbReference>